<gene>
    <name evidence="1" type="ORF">HHI36_003884</name>
</gene>
<evidence type="ECO:0000313" key="2">
    <source>
        <dbReference type="Proteomes" id="UP001516400"/>
    </source>
</evidence>
<name>A0ABD2NPL4_9CUCU</name>
<proteinExistence type="predicted"/>
<evidence type="ECO:0000313" key="1">
    <source>
        <dbReference type="EMBL" id="KAL3280648.1"/>
    </source>
</evidence>
<feature type="non-terminal residue" evidence="1">
    <location>
        <position position="81"/>
    </location>
</feature>
<keyword evidence="2" id="KW-1185">Reference proteome</keyword>
<reference evidence="1 2" key="1">
    <citation type="journal article" date="2021" name="BMC Biol.">
        <title>Horizontally acquired antibacterial genes associated with adaptive radiation of ladybird beetles.</title>
        <authorList>
            <person name="Li H.S."/>
            <person name="Tang X.F."/>
            <person name="Huang Y.H."/>
            <person name="Xu Z.Y."/>
            <person name="Chen M.L."/>
            <person name="Du X.Y."/>
            <person name="Qiu B.Y."/>
            <person name="Chen P.T."/>
            <person name="Zhang W."/>
            <person name="Slipinski A."/>
            <person name="Escalona H.E."/>
            <person name="Waterhouse R.M."/>
            <person name="Zwick A."/>
            <person name="Pang H."/>
        </authorList>
    </citation>
    <scope>NUCLEOTIDE SEQUENCE [LARGE SCALE GENOMIC DNA]</scope>
    <source>
        <strain evidence="1">SYSU2018</strain>
    </source>
</reference>
<dbReference type="Proteomes" id="UP001516400">
    <property type="component" value="Unassembled WGS sequence"/>
</dbReference>
<protein>
    <submittedName>
        <fullName evidence="1">Uncharacterized protein</fullName>
    </submittedName>
</protein>
<dbReference type="AlphaFoldDB" id="A0ABD2NPL4"/>
<sequence>MAIENMMARNIQSNKEAYNNLRRETKKMIKKKEGRTLKRVLEKTIPNNNIDEEVTTLNKMQNVLKSLRNNRAPGKDGISAE</sequence>
<organism evidence="1 2">
    <name type="scientific">Cryptolaemus montrouzieri</name>
    <dbReference type="NCBI Taxonomy" id="559131"/>
    <lineage>
        <taxon>Eukaryota</taxon>
        <taxon>Metazoa</taxon>
        <taxon>Ecdysozoa</taxon>
        <taxon>Arthropoda</taxon>
        <taxon>Hexapoda</taxon>
        <taxon>Insecta</taxon>
        <taxon>Pterygota</taxon>
        <taxon>Neoptera</taxon>
        <taxon>Endopterygota</taxon>
        <taxon>Coleoptera</taxon>
        <taxon>Polyphaga</taxon>
        <taxon>Cucujiformia</taxon>
        <taxon>Coccinelloidea</taxon>
        <taxon>Coccinellidae</taxon>
        <taxon>Scymninae</taxon>
        <taxon>Scymnini</taxon>
        <taxon>Cryptolaemus</taxon>
    </lineage>
</organism>
<comment type="caution">
    <text evidence="1">The sequence shown here is derived from an EMBL/GenBank/DDBJ whole genome shotgun (WGS) entry which is preliminary data.</text>
</comment>
<dbReference type="EMBL" id="JABFTP020000144">
    <property type="protein sequence ID" value="KAL3280648.1"/>
    <property type="molecule type" value="Genomic_DNA"/>
</dbReference>
<accession>A0ABD2NPL4</accession>